<dbReference type="Proteomes" id="UP001179952">
    <property type="component" value="Unassembled WGS sequence"/>
</dbReference>
<dbReference type="AlphaFoldDB" id="A0AAV9B0J4"/>
<evidence type="ECO:0000313" key="2">
    <source>
        <dbReference type="Proteomes" id="UP001179952"/>
    </source>
</evidence>
<evidence type="ECO:0000313" key="1">
    <source>
        <dbReference type="EMBL" id="KAK1270165.1"/>
    </source>
</evidence>
<organism evidence="1 2">
    <name type="scientific">Acorus gramineus</name>
    <name type="common">Dwarf sweet flag</name>
    <dbReference type="NCBI Taxonomy" id="55184"/>
    <lineage>
        <taxon>Eukaryota</taxon>
        <taxon>Viridiplantae</taxon>
        <taxon>Streptophyta</taxon>
        <taxon>Embryophyta</taxon>
        <taxon>Tracheophyta</taxon>
        <taxon>Spermatophyta</taxon>
        <taxon>Magnoliopsida</taxon>
        <taxon>Liliopsida</taxon>
        <taxon>Acoraceae</taxon>
        <taxon>Acorus</taxon>
    </lineage>
</organism>
<protein>
    <submittedName>
        <fullName evidence="1">Uncharacterized protein</fullName>
    </submittedName>
</protein>
<gene>
    <name evidence="1" type="ORF">QJS04_geneDACA022808</name>
</gene>
<dbReference type="EMBL" id="JAUJYN010000005">
    <property type="protein sequence ID" value="KAK1270165.1"/>
    <property type="molecule type" value="Genomic_DNA"/>
</dbReference>
<reference evidence="1" key="2">
    <citation type="submission" date="2023-06" db="EMBL/GenBank/DDBJ databases">
        <authorList>
            <person name="Ma L."/>
            <person name="Liu K.-W."/>
            <person name="Li Z."/>
            <person name="Hsiao Y.-Y."/>
            <person name="Qi Y."/>
            <person name="Fu T."/>
            <person name="Tang G."/>
            <person name="Zhang D."/>
            <person name="Sun W.-H."/>
            <person name="Liu D.-K."/>
            <person name="Li Y."/>
            <person name="Chen G.-Z."/>
            <person name="Liu X.-D."/>
            <person name="Liao X.-Y."/>
            <person name="Jiang Y.-T."/>
            <person name="Yu X."/>
            <person name="Hao Y."/>
            <person name="Huang J."/>
            <person name="Zhao X.-W."/>
            <person name="Ke S."/>
            <person name="Chen Y.-Y."/>
            <person name="Wu W.-L."/>
            <person name="Hsu J.-L."/>
            <person name="Lin Y.-F."/>
            <person name="Huang M.-D."/>
            <person name="Li C.-Y."/>
            <person name="Huang L."/>
            <person name="Wang Z.-W."/>
            <person name="Zhao X."/>
            <person name="Zhong W.-Y."/>
            <person name="Peng D.-H."/>
            <person name="Ahmad S."/>
            <person name="Lan S."/>
            <person name="Zhang J.-S."/>
            <person name="Tsai W.-C."/>
            <person name="Van De Peer Y."/>
            <person name="Liu Z.-J."/>
        </authorList>
    </citation>
    <scope>NUCLEOTIDE SEQUENCE</scope>
    <source>
        <strain evidence="1">SCP</strain>
        <tissue evidence="1">Leaves</tissue>
    </source>
</reference>
<dbReference type="PANTHER" id="PTHR33103:SF19">
    <property type="entry name" value="OS09G0544700 PROTEIN"/>
    <property type="match status" value="1"/>
</dbReference>
<proteinExistence type="predicted"/>
<dbReference type="PANTHER" id="PTHR33103">
    <property type="entry name" value="OS01G0153900 PROTEIN"/>
    <property type="match status" value="1"/>
</dbReference>
<name>A0AAV9B0J4_ACOGR</name>
<dbReference type="InterPro" id="IPR007750">
    <property type="entry name" value="DUF674"/>
</dbReference>
<sequence>MVMDDLSVMLMSTISSSITLFNKFHVKEVSSLQERVVELGLDHVINKGKFLYLTLIFVIKKN</sequence>
<reference evidence="1" key="1">
    <citation type="journal article" date="2023" name="Nat. Commun.">
        <title>Diploid and tetraploid genomes of Acorus and the evolution of monocots.</title>
        <authorList>
            <person name="Ma L."/>
            <person name="Liu K.W."/>
            <person name="Li Z."/>
            <person name="Hsiao Y.Y."/>
            <person name="Qi Y."/>
            <person name="Fu T."/>
            <person name="Tang G.D."/>
            <person name="Zhang D."/>
            <person name="Sun W.H."/>
            <person name="Liu D.K."/>
            <person name="Li Y."/>
            <person name="Chen G.Z."/>
            <person name="Liu X.D."/>
            <person name="Liao X.Y."/>
            <person name="Jiang Y.T."/>
            <person name="Yu X."/>
            <person name="Hao Y."/>
            <person name="Huang J."/>
            <person name="Zhao X.W."/>
            <person name="Ke S."/>
            <person name="Chen Y.Y."/>
            <person name="Wu W.L."/>
            <person name="Hsu J.L."/>
            <person name="Lin Y.F."/>
            <person name="Huang M.D."/>
            <person name="Li C.Y."/>
            <person name="Huang L."/>
            <person name="Wang Z.W."/>
            <person name="Zhao X."/>
            <person name="Zhong W.Y."/>
            <person name="Peng D.H."/>
            <person name="Ahmad S."/>
            <person name="Lan S."/>
            <person name="Zhang J.S."/>
            <person name="Tsai W.C."/>
            <person name="Van de Peer Y."/>
            <person name="Liu Z.J."/>
        </authorList>
    </citation>
    <scope>NUCLEOTIDE SEQUENCE</scope>
    <source>
        <strain evidence="1">SCP</strain>
    </source>
</reference>
<accession>A0AAV9B0J4</accession>
<keyword evidence="2" id="KW-1185">Reference proteome</keyword>
<comment type="caution">
    <text evidence="1">The sequence shown here is derived from an EMBL/GenBank/DDBJ whole genome shotgun (WGS) entry which is preliminary data.</text>
</comment>